<proteinExistence type="predicted"/>
<accession>A0ABT2J3A6</accession>
<sequence length="51" mass="5338">MMNRDFRGLPFTTVGVTYQQALAGYLTEGLGGTVTAADYPEGGAGRITRVG</sequence>
<comment type="caution">
    <text evidence="1">The sequence shown here is derived from an EMBL/GenBank/DDBJ whole genome shotgun (WGS) entry which is preliminary data.</text>
</comment>
<protein>
    <submittedName>
        <fullName evidence="1">Uncharacterized protein</fullName>
    </submittedName>
</protein>
<dbReference type="Proteomes" id="UP001156441">
    <property type="component" value="Unassembled WGS sequence"/>
</dbReference>
<name>A0ABT2J3A6_9PSEU</name>
<evidence type="ECO:0000313" key="2">
    <source>
        <dbReference type="Proteomes" id="UP001156441"/>
    </source>
</evidence>
<keyword evidence="2" id="KW-1185">Reference proteome</keyword>
<evidence type="ECO:0000313" key="1">
    <source>
        <dbReference type="EMBL" id="MCT2582320.1"/>
    </source>
</evidence>
<gene>
    <name evidence="1" type="ORF">JT362_04175</name>
</gene>
<reference evidence="1 2" key="1">
    <citation type="submission" date="2021-02" db="EMBL/GenBank/DDBJ databases">
        <title>Actinophytocola xerophila sp. nov., isolated from soil of cotton cropping field.</title>
        <authorList>
            <person name="Huang R."/>
            <person name="Chen X."/>
            <person name="Ge X."/>
            <person name="Liu W."/>
        </authorList>
    </citation>
    <scope>NUCLEOTIDE SEQUENCE [LARGE SCALE GENOMIC DNA]</scope>
    <source>
        <strain evidence="1 2">S1-96</strain>
    </source>
</reference>
<organism evidence="1 2">
    <name type="scientific">Actinophytocola gossypii</name>
    <dbReference type="NCBI Taxonomy" id="2812003"/>
    <lineage>
        <taxon>Bacteria</taxon>
        <taxon>Bacillati</taxon>
        <taxon>Actinomycetota</taxon>
        <taxon>Actinomycetes</taxon>
        <taxon>Pseudonocardiales</taxon>
        <taxon>Pseudonocardiaceae</taxon>
    </lineage>
</organism>
<dbReference type="RefSeq" id="WP_260189667.1">
    <property type="nucleotide sequence ID" value="NZ_JAFFZE010000004.1"/>
</dbReference>
<dbReference type="EMBL" id="JAFFZE010000004">
    <property type="protein sequence ID" value="MCT2582320.1"/>
    <property type="molecule type" value="Genomic_DNA"/>
</dbReference>